<keyword evidence="3" id="KW-1185">Reference proteome</keyword>
<feature type="region of interest" description="Disordered" evidence="1">
    <location>
        <begin position="1"/>
        <end position="26"/>
    </location>
</feature>
<feature type="compositionally biased region" description="Pro residues" evidence="1">
    <location>
        <begin position="1"/>
        <end position="10"/>
    </location>
</feature>
<name>A0A3A8QZG6_9BACT</name>
<dbReference type="OrthoDB" id="5520279at2"/>
<dbReference type="EMBL" id="RAWK01000010">
    <property type="protein sequence ID" value="RKH73967.1"/>
    <property type="molecule type" value="Genomic_DNA"/>
</dbReference>
<dbReference type="Proteomes" id="UP000267003">
    <property type="component" value="Unassembled WGS sequence"/>
</dbReference>
<organism evidence="2 3">
    <name type="scientific">Corallococcus aberystwythensis</name>
    <dbReference type="NCBI Taxonomy" id="2316722"/>
    <lineage>
        <taxon>Bacteria</taxon>
        <taxon>Pseudomonadati</taxon>
        <taxon>Myxococcota</taxon>
        <taxon>Myxococcia</taxon>
        <taxon>Myxococcales</taxon>
        <taxon>Cystobacterineae</taxon>
        <taxon>Myxococcaceae</taxon>
        <taxon>Corallococcus</taxon>
    </lineage>
</organism>
<dbReference type="RefSeq" id="WP_120553742.1">
    <property type="nucleotide sequence ID" value="NZ_RAWK01000010.1"/>
</dbReference>
<sequence length="68" mass="7659">MSSDNAPPPRGLYGQRPSKSADTARRSQFERLAAMTPRERVLLALSLKERMRYITPARASERDPGKSK</sequence>
<dbReference type="AlphaFoldDB" id="A0A3A8QZG6"/>
<comment type="caution">
    <text evidence="2">The sequence shown here is derived from an EMBL/GenBank/DDBJ whole genome shotgun (WGS) entry which is preliminary data.</text>
</comment>
<evidence type="ECO:0000256" key="1">
    <source>
        <dbReference type="SAM" id="MobiDB-lite"/>
    </source>
</evidence>
<accession>A0A3A8QZG6</accession>
<evidence type="ECO:0000313" key="3">
    <source>
        <dbReference type="Proteomes" id="UP000267003"/>
    </source>
</evidence>
<proteinExistence type="predicted"/>
<evidence type="ECO:0000313" key="2">
    <source>
        <dbReference type="EMBL" id="RKH73967.1"/>
    </source>
</evidence>
<gene>
    <name evidence="2" type="ORF">D7W81_02765</name>
</gene>
<reference evidence="3" key="1">
    <citation type="submission" date="2018-09" db="EMBL/GenBank/DDBJ databases">
        <authorList>
            <person name="Livingstone P.G."/>
            <person name="Whitworth D.E."/>
        </authorList>
    </citation>
    <scope>NUCLEOTIDE SEQUENCE [LARGE SCALE GENOMIC DNA]</scope>
    <source>
        <strain evidence="3">AB050A</strain>
    </source>
</reference>
<protein>
    <submittedName>
        <fullName evidence="2">Uncharacterized protein</fullName>
    </submittedName>
</protein>